<evidence type="ECO:0000256" key="5">
    <source>
        <dbReference type="ARBA" id="ARBA00023136"/>
    </source>
</evidence>
<dbReference type="InterPro" id="IPR011701">
    <property type="entry name" value="MFS"/>
</dbReference>
<gene>
    <name evidence="9" type="ORF">D0863_07764</name>
</gene>
<feature type="transmembrane region" description="Helical" evidence="7">
    <location>
        <begin position="409"/>
        <end position="430"/>
    </location>
</feature>
<dbReference type="SUPFAM" id="SSF103473">
    <property type="entry name" value="MFS general substrate transporter"/>
    <property type="match status" value="1"/>
</dbReference>
<feature type="transmembrane region" description="Helical" evidence="7">
    <location>
        <begin position="115"/>
        <end position="135"/>
    </location>
</feature>
<dbReference type="PRINTS" id="PR01035">
    <property type="entry name" value="TCRTETA"/>
</dbReference>
<feature type="transmembrane region" description="Helical" evidence="7">
    <location>
        <begin position="204"/>
        <end position="226"/>
    </location>
</feature>
<keyword evidence="4 7" id="KW-1133">Transmembrane helix</keyword>
<evidence type="ECO:0000259" key="8">
    <source>
        <dbReference type="PROSITE" id="PS50850"/>
    </source>
</evidence>
<dbReference type="CDD" id="cd17330">
    <property type="entry name" value="MFS_SLC46_TetA_like"/>
    <property type="match status" value="1"/>
</dbReference>
<dbReference type="Gene3D" id="1.20.1250.20">
    <property type="entry name" value="MFS general substrate transporter like domains"/>
    <property type="match status" value="1"/>
</dbReference>
<dbReference type="PANTHER" id="PTHR23504">
    <property type="entry name" value="MAJOR FACILITATOR SUPERFAMILY DOMAIN-CONTAINING PROTEIN 10"/>
    <property type="match status" value="1"/>
</dbReference>
<feature type="transmembrane region" description="Helical" evidence="7">
    <location>
        <begin position="371"/>
        <end position="389"/>
    </location>
</feature>
<feature type="domain" description="Major facilitator superfamily (MFS) profile" evidence="8">
    <location>
        <begin position="77"/>
        <end position="506"/>
    </location>
</feature>
<feature type="transmembrane region" description="Helical" evidence="7">
    <location>
        <begin position="482"/>
        <end position="502"/>
    </location>
</feature>
<evidence type="ECO:0000256" key="2">
    <source>
        <dbReference type="ARBA" id="ARBA00022448"/>
    </source>
</evidence>
<feature type="compositionally biased region" description="Polar residues" evidence="6">
    <location>
        <begin position="32"/>
        <end position="47"/>
    </location>
</feature>
<feature type="region of interest" description="Disordered" evidence="6">
    <location>
        <begin position="1"/>
        <end position="71"/>
    </location>
</feature>
<sequence>MRQPDPNTRRRTSMVSNPDENTPLLLVPETTGLESNSGQKPNGTSTKAPAAPDGHGNDAGAEAQEEEGEERPMPYRQILLLCYTAMTEPIAYFAIFPFMPEMIFRTGVPQPSVGFWTGIIESLFSLVQMVLMIFYGRAADRFGRKPVLIFSLAGMSVFTALFGMSQTLWQMILCRCLAGCFAGSVVTVRTMISENCTKRSQAKAFSWYMFTRNLGIFIGPLIGGGLANPTEQFPNVFVPGSFFGQYRYALSTYATGAVCLSATLTSLFGLRETLDKTADSGAKAKSQLSTTEVLKSPGVPMVLGIFGYVMLLGLGYTAVNPVFLYTDVELGGWGFSDQQIAGVLAIAGASQSLWMLLAFPFLQKRLGTGNLLRVCAVAWGLMFAGYPILNEVLRHGSETAFWAIWPPFLVMGSGVAMAYGGSLMHLIACVQLCLNDISPSSTVLATVNALGLTVSSAVRAFAPVAFTSIYAAGVKGQILDGHLIWALLIVLTLGLNILCFFLPRAAEGRYKAPVPEGEGDGTGRAT</sequence>
<evidence type="ECO:0000313" key="9">
    <source>
        <dbReference type="EMBL" id="RMY67485.1"/>
    </source>
</evidence>
<dbReference type="GO" id="GO:0016020">
    <property type="term" value="C:membrane"/>
    <property type="evidence" value="ECO:0007669"/>
    <property type="project" value="UniProtKB-SubCell"/>
</dbReference>
<dbReference type="Proteomes" id="UP000269276">
    <property type="component" value="Unassembled WGS sequence"/>
</dbReference>
<dbReference type="EMBL" id="QWIP01000271">
    <property type="protein sequence ID" value="RMY67485.1"/>
    <property type="molecule type" value="Genomic_DNA"/>
</dbReference>
<feature type="transmembrane region" description="Helical" evidence="7">
    <location>
        <begin position="298"/>
        <end position="319"/>
    </location>
</feature>
<keyword evidence="3 7" id="KW-0812">Transmembrane</keyword>
<feature type="transmembrane region" description="Helical" evidence="7">
    <location>
        <begin position="147"/>
        <end position="164"/>
    </location>
</feature>
<evidence type="ECO:0000256" key="1">
    <source>
        <dbReference type="ARBA" id="ARBA00004141"/>
    </source>
</evidence>
<evidence type="ECO:0000256" key="4">
    <source>
        <dbReference type="ARBA" id="ARBA00022989"/>
    </source>
</evidence>
<keyword evidence="2" id="KW-0813">Transport</keyword>
<dbReference type="GO" id="GO:0022857">
    <property type="term" value="F:transmembrane transporter activity"/>
    <property type="evidence" value="ECO:0007669"/>
    <property type="project" value="InterPro"/>
</dbReference>
<evidence type="ECO:0000256" key="7">
    <source>
        <dbReference type="SAM" id="Phobius"/>
    </source>
</evidence>
<dbReference type="InterPro" id="IPR020846">
    <property type="entry name" value="MFS_dom"/>
</dbReference>
<dbReference type="InterPro" id="IPR036259">
    <property type="entry name" value="MFS_trans_sf"/>
</dbReference>
<reference evidence="9 10" key="1">
    <citation type="journal article" date="2018" name="BMC Genomics">
        <title>Genomic evidence for intraspecific hybridization in a clonal and extremely halotolerant yeast.</title>
        <authorList>
            <person name="Gostincar C."/>
            <person name="Stajich J.E."/>
            <person name="Zupancic J."/>
            <person name="Zalar P."/>
            <person name="Gunde-Cimerman N."/>
        </authorList>
    </citation>
    <scope>NUCLEOTIDE SEQUENCE [LARGE SCALE GENOMIC DNA]</scope>
    <source>
        <strain evidence="9 10">EXF-2682</strain>
    </source>
</reference>
<keyword evidence="5 7" id="KW-0472">Membrane</keyword>
<organism evidence="9 10">
    <name type="scientific">Hortaea werneckii</name>
    <name type="common">Black yeast</name>
    <name type="synonym">Cladosporium werneckii</name>
    <dbReference type="NCBI Taxonomy" id="91943"/>
    <lineage>
        <taxon>Eukaryota</taxon>
        <taxon>Fungi</taxon>
        <taxon>Dikarya</taxon>
        <taxon>Ascomycota</taxon>
        <taxon>Pezizomycotina</taxon>
        <taxon>Dothideomycetes</taxon>
        <taxon>Dothideomycetidae</taxon>
        <taxon>Mycosphaerellales</taxon>
        <taxon>Teratosphaeriaceae</taxon>
        <taxon>Hortaea</taxon>
    </lineage>
</organism>
<feature type="transmembrane region" description="Helical" evidence="7">
    <location>
        <begin position="339"/>
        <end position="359"/>
    </location>
</feature>
<feature type="transmembrane region" description="Helical" evidence="7">
    <location>
        <begin position="170"/>
        <end position="192"/>
    </location>
</feature>
<name>A0A3M7DT17_HORWE</name>
<dbReference type="AlphaFoldDB" id="A0A3M7DT17"/>
<evidence type="ECO:0000256" key="6">
    <source>
        <dbReference type="SAM" id="MobiDB-lite"/>
    </source>
</evidence>
<comment type="caution">
    <text evidence="9">The sequence shown here is derived from an EMBL/GenBank/DDBJ whole genome shotgun (WGS) entry which is preliminary data.</text>
</comment>
<protein>
    <recommendedName>
        <fullName evidence="8">Major facilitator superfamily (MFS) profile domain-containing protein</fullName>
    </recommendedName>
</protein>
<dbReference type="InterPro" id="IPR001958">
    <property type="entry name" value="Tet-R_TetA/multi-R_MdtG-like"/>
</dbReference>
<proteinExistence type="predicted"/>
<dbReference type="OrthoDB" id="419616at2759"/>
<feature type="transmembrane region" description="Helical" evidence="7">
    <location>
        <begin position="246"/>
        <end position="270"/>
    </location>
</feature>
<accession>A0A3M7DT17</accession>
<feature type="transmembrane region" description="Helical" evidence="7">
    <location>
        <begin position="442"/>
        <end position="462"/>
    </location>
</feature>
<feature type="transmembrane region" description="Helical" evidence="7">
    <location>
        <begin position="78"/>
        <end position="95"/>
    </location>
</feature>
<dbReference type="PANTHER" id="PTHR23504:SF3">
    <property type="entry name" value="MAJOR FACILITATOR SUPERFAMILY (MFS) PROFILE DOMAIN-CONTAINING PROTEIN"/>
    <property type="match status" value="1"/>
</dbReference>
<dbReference type="PROSITE" id="PS50850">
    <property type="entry name" value="MFS"/>
    <property type="match status" value="1"/>
</dbReference>
<dbReference type="Pfam" id="PF07690">
    <property type="entry name" value="MFS_1"/>
    <property type="match status" value="1"/>
</dbReference>
<comment type="subcellular location">
    <subcellularLocation>
        <location evidence="1">Membrane</location>
        <topology evidence="1">Multi-pass membrane protein</topology>
    </subcellularLocation>
</comment>
<evidence type="ECO:0000313" key="10">
    <source>
        <dbReference type="Proteomes" id="UP000269276"/>
    </source>
</evidence>
<evidence type="ECO:0000256" key="3">
    <source>
        <dbReference type="ARBA" id="ARBA00022692"/>
    </source>
</evidence>
<dbReference type="VEuPathDB" id="FungiDB:BTJ68_03607"/>